<keyword evidence="1 4" id="KW-0378">Hydrolase</keyword>
<dbReference type="Gene3D" id="3.40.1090.10">
    <property type="entry name" value="Cytosolic phospholipase A2 catalytic domain"/>
    <property type="match status" value="1"/>
</dbReference>
<name>A0ABU6J404_9BURK</name>
<dbReference type="PROSITE" id="PS51635">
    <property type="entry name" value="PNPLA"/>
    <property type="match status" value="1"/>
</dbReference>
<reference evidence="6 7" key="1">
    <citation type="submission" date="2023-10" db="EMBL/GenBank/DDBJ databases">
        <title>Noviherbaspirillum sp. CPCC 100848 genome assembly.</title>
        <authorList>
            <person name="Li X.Y."/>
            <person name="Fang X.M."/>
        </authorList>
    </citation>
    <scope>NUCLEOTIDE SEQUENCE [LARGE SCALE GENOMIC DNA]</scope>
    <source>
        <strain evidence="6 7">CPCC 100848</strain>
    </source>
</reference>
<organism evidence="6 7">
    <name type="scientific">Noviherbaspirillum album</name>
    <dbReference type="NCBI Taxonomy" id="3080276"/>
    <lineage>
        <taxon>Bacteria</taxon>
        <taxon>Pseudomonadati</taxon>
        <taxon>Pseudomonadota</taxon>
        <taxon>Betaproteobacteria</taxon>
        <taxon>Burkholderiales</taxon>
        <taxon>Oxalobacteraceae</taxon>
        <taxon>Noviherbaspirillum</taxon>
    </lineage>
</organism>
<accession>A0ABU6J404</accession>
<evidence type="ECO:0000256" key="1">
    <source>
        <dbReference type="ARBA" id="ARBA00022801"/>
    </source>
</evidence>
<keyword evidence="2 4" id="KW-0442">Lipid degradation</keyword>
<feature type="active site" description="Proton acceptor" evidence="4">
    <location>
        <position position="277"/>
    </location>
</feature>
<dbReference type="Proteomes" id="UP001352263">
    <property type="component" value="Unassembled WGS sequence"/>
</dbReference>
<evidence type="ECO:0000259" key="5">
    <source>
        <dbReference type="PROSITE" id="PS51635"/>
    </source>
</evidence>
<sequence length="451" mass="50794">MRIFISSLRWLHSIPYHNALALLTVIYILGGCSSEHYYVNQRLLQPHSDTGYALRNLATSGNSDSLLVFVSFSGGGYRAAALAYGVLEELAAQKIYWEGSEKRLLDEVDFIASVSGGSIAAAYYVLYRDLIFKDFETKVLGQDLQSMLIRRVLSPRGLWRQVSPRFGRSDMLQEILDEEIFSGKTFGDIPLSRPMLFISATEMTHGERFEFSQDQFDFICSDLSSFLISRAVAASMSAPIILSPITIWNYAQSCPWHGRPLPLKSRVQTQSFIHLLDGGLSDNTGVTTPLEVIEARGGLIGSAKASRLRGIKKRVFIVVNAQTNPEFEADTSPDTPGLYRQLRALIDIPINVHSNVTVNQLWAAVDRWKRELKEVYPEALEDILSRDTEFYIVEVNLSATSGTEQGLRALQDIPTGLRLTWEDISALKTFARTELQKNSEWRRLMEELKIR</sequence>
<dbReference type="InterPro" id="IPR002641">
    <property type="entry name" value="PNPLA_dom"/>
</dbReference>
<evidence type="ECO:0000256" key="4">
    <source>
        <dbReference type="PROSITE-ProRule" id="PRU01161"/>
    </source>
</evidence>
<feature type="short sequence motif" description="DGA/G" evidence="4">
    <location>
        <begin position="277"/>
        <end position="279"/>
    </location>
</feature>
<dbReference type="InterPro" id="IPR050301">
    <property type="entry name" value="NTE"/>
</dbReference>
<evidence type="ECO:0000256" key="2">
    <source>
        <dbReference type="ARBA" id="ARBA00022963"/>
    </source>
</evidence>
<keyword evidence="3 4" id="KW-0443">Lipid metabolism</keyword>
<evidence type="ECO:0000313" key="6">
    <source>
        <dbReference type="EMBL" id="MEC4718352.1"/>
    </source>
</evidence>
<dbReference type="PANTHER" id="PTHR14226">
    <property type="entry name" value="NEUROPATHY TARGET ESTERASE/SWISS CHEESE D.MELANOGASTER"/>
    <property type="match status" value="1"/>
</dbReference>
<dbReference type="PROSITE" id="PS51257">
    <property type="entry name" value="PROKAR_LIPOPROTEIN"/>
    <property type="match status" value="1"/>
</dbReference>
<dbReference type="Pfam" id="PF01734">
    <property type="entry name" value="Patatin"/>
    <property type="match status" value="1"/>
</dbReference>
<dbReference type="InterPro" id="IPR016035">
    <property type="entry name" value="Acyl_Trfase/lysoPLipase"/>
</dbReference>
<dbReference type="PANTHER" id="PTHR14226:SF78">
    <property type="entry name" value="SLR0060 PROTEIN"/>
    <property type="match status" value="1"/>
</dbReference>
<comment type="caution">
    <text evidence="4">Lacks conserved residue(s) required for the propagation of feature annotation.</text>
</comment>
<keyword evidence="7" id="KW-1185">Reference proteome</keyword>
<dbReference type="SUPFAM" id="SSF52151">
    <property type="entry name" value="FabD/lysophospholipase-like"/>
    <property type="match status" value="1"/>
</dbReference>
<dbReference type="EMBL" id="JAWIIV010000002">
    <property type="protein sequence ID" value="MEC4718352.1"/>
    <property type="molecule type" value="Genomic_DNA"/>
</dbReference>
<gene>
    <name evidence="6" type="ORF">RY831_04295</name>
</gene>
<dbReference type="RefSeq" id="WP_326505100.1">
    <property type="nucleotide sequence ID" value="NZ_JAWIIV010000002.1"/>
</dbReference>
<protein>
    <submittedName>
        <fullName evidence="6">Patatin-like phospholipase family protein</fullName>
    </submittedName>
</protein>
<comment type="caution">
    <text evidence="6">The sequence shown here is derived from an EMBL/GenBank/DDBJ whole genome shotgun (WGS) entry which is preliminary data.</text>
</comment>
<evidence type="ECO:0000313" key="7">
    <source>
        <dbReference type="Proteomes" id="UP001352263"/>
    </source>
</evidence>
<feature type="active site" description="Nucleophile" evidence="4">
    <location>
        <position position="115"/>
    </location>
</feature>
<evidence type="ECO:0000256" key="3">
    <source>
        <dbReference type="ARBA" id="ARBA00023098"/>
    </source>
</evidence>
<feature type="domain" description="PNPLA" evidence="5">
    <location>
        <begin position="70"/>
        <end position="290"/>
    </location>
</feature>
<proteinExistence type="predicted"/>